<feature type="domain" description="BF1531-like N-terminal" evidence="1">
    <location>
        <begin position="67"/>
        <end position="255"/>
    </location>
</feature>
<evidence type="ECO:0000259" key="1">
    <source>
        <dbReference type="Pfam" id="PF21211"/>
    </source>
</evidence>
<proteinExistence type="predicted"/>
<dbReference type="EMBL" id="JBHSMZ010000026">
    <property type="protein sequence ID" value="MFC5552229.1"/>
    <property type="molecule type" value="Genomic_DNA"/>
</dbReference>
<dbReference type="NCBIfam" id="TIGR01686">
    <property type="entry name" value="FkbH"/>
    <property type="match status" value="1"/>
</dbReference>
<dbReference type="InterPro" id="IPR036412">
    <property type="entry name" value="HAD-like_sf"/>
</dbReference>
<keyword evidence="3" id="KW-1185">Reference proteome</keyword>
<name>A0ABW0S5H8_9BURK</name>
<dbReference type="SUPFAM" id="SSF56784">
    <property type="entry name" value="HAD-like"/>
    <property type="match status" value="1"/>
</dbReference>
<gene>
    <name evidence="2" type="ORF">ACFPO9_27245</name>
</gene>
<dbReference type="Gene3D" id="3.40.50.1110">
    <property type="entry name" value="SGNH hydrolase"/>
    <property type="match status" value="1"/>
</dbReference>
<dbReference type="Gene3D" id="3.40.50.1000">
    <property type="entry name" value="HAD superfamily/HAD-like"/>
    <property type="match status" value="1"/>
</dbReference>
<dbReference type="InterPro" id="IPR023214">
    <property type="entry name" value="HAD_sf"/>
</dbReference>
<sequence length="637" mass="69792">MKLKELPWLPPAGDDFRPRVRALRQAAEIDERDIRVLATSALNLPQLELLAKAVPKTALPLGVEWIKMAVLSNATTDLLLPAIVASAPRHGIWVDAHGAPFGSFVNEALDPESETHRRRNDVVVLALDYRAFGFTPCPGNAARAAELVDAAVQTVTQLTQAFQAANGALVVVQTLAPPATGLFGNLDGQLPGTLLWMVERFNQQLRAVQAPGQVLLDVARLAANIGLDQWHDPIQWNIGKFPFSHDVVPLYADTLCRLVMAAKGKAKKCLVLDLDNTLWGGVIGDDGMTGIVLGQGDAVGEAFLEIQRTALALRERGVILAVSSKNDEAVARQVFREHPDMLLREEHIAVFQANWKDKASNLRAIADTLCIDVSALVFLDDNPAERQQVRLALPEVAVPELPAAPEYYPAMLLAGGYFEAVQFTDEDRVRAAQYQENAARTVALGAASDMKTYLESLSMTAHVSRFDEAGRARITQLINKTNQFNLTTRRYTEAEVAAFESDPGVIGLQIRLQDRFGDNGMISVLICKRDGERGVIDTWLMSCRVLNRRLEEQVLNILCVSARAQGIRQLVGEYRPTAKNGMVSEHYRKLGFTLAEERADVVTWTLMLDDYEPRSVPIAVVASSGLETALAEELAAG</sequence>
<protein>
    <submittedName>
        <fullName evidence="2">HAD-IIIC family phosphatase</fullName>
    </submittedName>
</protein>
<dbReference type="NCBIfam" id="TIGR01681">
    <property type="entry name" value="HAD-SF-IIIC"/>
    <property type="match status" value="1"/>
</dbReference>
<dbReference type="InterPro" id="IPR036514">
    <property type="entry name" value="SGNH_hydro_sf"/>
</dbReference>
<evidence type="ECO:0000313" key="3">
    <source>
        <dbReference type="Proteomes" id="UP001596086"/>
    </source>
</evidence>
<dbReference type="InterPro" id="IPR010033">
    <property type="entry name" value="HAD_SF_ppase_IIIC"/>
</dbReference>
<accession>A0ABW0S5H8</accession>
<reference evidence="3" key="1">
    <citation type="journal article" date="2019" name="Int. J. Syst. Evol. Microbiol.">
        <title>The Global Catalogue of Microorganisms (GCM) 10K type strain sequencing project: providing services to taxonomists for standard genome sequencing and annotation.</title>
        <authorList>
            <consortium name="The Broad Institute Genomics Platform"/>
            <consortium name="The Broad Institute Genome Sequencing Center for Infectious Disease"/>
            <person name="Wu L."/>
            <person name="Ma J."/>
        </authorList>
    </citation>
    <scope>NUCLEOTIDE SEQUENCE [LARGE SCALE GENOMIC DNA]</scope>
    <source>
        <strain evidence="3">CGMCC 4.5798</strain>
    </source>
</reference>
<organism evidence="2 3">
    <name type="scientific">Massilia aerilata</name>
    <dbReference type="NCBI Taxonomy" id="453817"/>
    <lineage>
        <taxon>Bacteria</taxon>
        <taxon>Pseudomonadati</taxon>
        <taxon>Pseudomonadota</taxon>
        <taxon>Betaproteobacteria</taxon>
        <taxon>Burkholderiales</taxon>
        <taxon>Oxalobacteraceae</taxon>
        <taxon>Telluria group</taxon>
        <taxon>Massilia</taxon>
    </lineage>
</organism>
<dbReference type="InterPro" id="IPR049369">
    <property type="entry name" value="BF1531-like_N"/>
</dbReference>
<dbReference type="RefSeq" id="WP_379777485.1">
    <property type="nucleotide sequence ID" value="NZ_JBHSMZ010000026.1"/>
</dbReference>
<dbReference type="Pfam" id="PF21211">
    <property type="entry name" value="FkbH_N"/>
    <property type="match status" value="1"/>
</dbReference>
<dbReference type="InterPro" id="IPR010037">
    <property type="entry name" value="FkbH_domain"/>
</dbReference>
<dbReference type="Proteomes" id="UP001596086">
    <property type="component" value="Unassembled WGS sequence"/>
</dbReference>
<comment type="caution">
    <text evidence="2">The sequence shown here is derived from an EMBL/GenBank/DDBJ whole genome shotgun (WGS) entry which is preliminary data.</text>
</comment>
<evidence type="ECO:0000313" key="2">
    <source>
        <dbReference type="EMBL" id="MFC5552229.1"/>
    </source>
</evidence>